<keyword evidence="6" id="KW-1185">Reference proteome</keyword>
<dbReference type="CDD" id="cd02961">
    <property type="entry name" value="PDI_a_family"/>
    <property type="match status" value="1"/>
</dbReference>
<dbReference type="Gene3D" id="3.40.30.10">
    <property type="entry name" value="Glutaredoxin"/>
    <property type="match status" value="1"/>
</dbReference>
<dbReference type="InterPro" id="IPR036249">
    <property type="entry name" value="Thioredoxin-like_sf"/>
</dbReference>
<dbReference type="RefSeq" id="XP_013244056.1">
    <property type="nucleotide sequence ID" value="XM_013388602.1"/>
</dbReference>
<dbReference type="PANTHER" id="PTHR45672">
    <property type="entry name" value="PROTEIN DISULFIDE-ISOMERASE C17H9.14C-RELATED"/>
    <property type="match status" value="1"/>
</dbReference>
<evidence type="ECO:0000313" key="5">
    <source>
        <dbReference type="EMBL" id="KDN48208.1"/>
    </source>
</evidence>
<proteinExistence type="inferred from homology"/>
<comment type="similarity">
    <text evidence="1">Belongs to the protein disulfide isomerase family.</text>
</comment>
<feature type="signal peptide" evidence="3">
    <location>
        <begin position="1"/>
        <end position="27"/>
    </location>
</feature>
<evidence type="ECO:0000256" key="3">
    <source>
        <dbReference type="SAM" id="SignalP"/>
    </source>
</evidence>
<dbReference type="InterPro" id="IPR013766">
    <property type="entry name" value="Thioredoxin_domain"/>
</dbReference>
<dbReference type="GO" id="GO:0005783">
    <property type="term" value="C:endoplasmic reticulum"/>
    <property type="evidence" value="ECO:0007669"/>
    <property type="project" value="TreeGrafter"/>
</dbReference>
<dbReference type="Pfam" id="PF00085">
    <property type="entry name" value="Thioredoxin"/>
    <property type="match status" value="1"/>
</dbReference>
<sequence>MRLLSFSLSTYAVSALLLLLLGSGTSAYQDFANPELRLLNSNDFKSKTTKGMWLVEFFSPRCPHCRNFFPTWKDLAIISEHLEDSSSFYMAQVDCEAQGDLCETNDITSYPNIQLFKDGKMVEKYNGDRGFGTLKAWINSKAEGYRREMATNQQSAQAGQQQKQ</sequence>
<evidence type="ECO:0000256" key="1">
    <source>
        <dbReference type="ARBA" id="ARBA00006347"/>
    </source>
</evidence>
<dbReference type="OrthoDB" id="72053at2759"/>
<dbReference type="OMA" id="WCRHSRN"/>
<dbReference type="AlphaFoldDB" id="A0A066W6N4"/>
<organism evidence="5 6">
    <name type="scientific">Tilletiaria anomala (strain ATCC 24038 / CBS 436.72 / UBC 951)</name>
    <dbReference type="NCBI Taxonomy" id="1037660"/>
    <lineage>
        <taxon>Eukaryota</taxon>
        <taxon>Fungi</taxon>
        <taxon>Dikarya</taxon>
        <taxon>Basidiomycota</taxon>
        <taxon>Ustilaginomycotina</taxon>
        <taxon>Exobasidiomycetes</taxon>
        <taxon>Georgefischeriales</taxon>
        <taxon>Tilletiariaceae</taxon>
        <taxon>Tilletiaria</taxon>
    </lineage>
</organism>
<dbReference type="STRING" id="1037660.A0A066W6N4"/>
<dbReference type="PROSITE" id="PS51352">
    <property type="entry name" value="THIOREDOXIN_2"/>
    <property type="match status" value="1"/>
</dbReference>
<reference evidence="5 6" key="1">
    <citation type="submission" date="2014-05" db="EMBL/GenBank/DDBJ databases">
        <title>Draft genome sequence of a rare smut relative, Tilletiaria anomala UBC 951.</title>
        <authorList>
            <consortium name="DOE Joint Genome Institute"/>
            <person name="Toome M."/>
            <person name="Kuo A."/>
            <person name="Henrissat B."/>
            <person name="Lipzen A."/>
            <person name="Tritt A."/>
            <person name="Yoshinaga Y."/>
            <person name="Zane M."/>
            <person name="Barry K."/>
            <person name="Grigoriev I.V."/>
            <person name="Spatafora J.W."/>
            <person name="Aimea M.C."/>
        </authorList>
    </citation>
    <scope>NUCLEOTIDE SEQUENCE [LARGE SCALE GENOMIC DNA]</scope>
    <source>
        <strain evidence="5 6">UBC 951</strain>
    </source>
</reference>
<gene>
    <name evidence="5" type="ORF">K437DRAFT_245725</name>
</gene>
<evidence type="ECO:0000259" key="4">
    <source>
        <dbReference type="PROSITE" id="PS51352"/>
    </source>
</evidence>
<keyword evidence="2 3" id="KW-0732">Signal</keyword>
<dbReference type="GO" id="GO:0006457">
    <property type="term" value="P:protein folding"/>
    <property type="evidence" value="ECO:0007669"/>
    <property type="project" value="TreeGrafter"/>
</dbReference>
<dbReference type="InParanoid" id="A0A066W6N4"/>
<dbReference type="HOGENOM" id="CLU_090389_4_4_1"/>
<dbReference type="SUPFAM" id="SSF52833">
    <property type="entry name" value="Thioredoxin-like"/>
    <property type="match status" value="1"/>
</dbReference>
<dbReference type="InterPro" id="IPR051063">
    <property type="entry name" value="PDI"/>
</dbReference>
<dbReference type="GeneID" id="25263183"/>
<dbReference type="GO" id="GO:0003756">
    <property type="term" value="F:protein disulfide isomerase activity"/>
    <property type="evidence" value="ECO:0007669"/>
    <property type="project" value="TreeGrafter"/>
</dbReference>
<dbReference type="PANTHER" id="PTHR45672:SF3">
    <property type="entry name" value="THIOREDOXIN DOMAIN-CONTAINING PROTEIN 5"/>
    <property type="match status" value="1"/>
</dbReference>
<accession>A0A066W6N4</accession>
<protein>
    <submittedName>
        <fullName evidence="5">Thioredoxin-like protein</fullName>
    </submittedName>
</protein>
<feature type="chain" id="PRO_5001628760" evidence="3">
    <location>
        <begin position="28"/>
        <end position="164"/>
    </location>
</feature>
<comment type="caution">
    <text evidence="5">The sequence shown here is derived from an EMBL/GenBank/DDBJ whole genome shotgun (WGS) entry which is preliminary data.</text>
</comment>
<dbReference type="EMBL" id="JMSN01000026">
    <property type="protein sequence ID" value="KDN48208.1"/>
    <property type="molecule type" value="Genomic_DNA"/>
</dbReference>
<evidence type="ECO:0000256" key="2">
    <source>
        <dbReference type="ARBA" id="ARBA00022729"/>
    </source>
</evidence>
<name>A0A066W6N4_TILAU</name>
<evidence type="ECO:0000313" key="6">
    <source>
        <dbReference type="Proteomes" id="UP000027361"/>
    </source>
</evidence>
<dbReference type="Proteomes" id="UP000027361">
    <property type="component" value="Unassembled WGS sequence"/>
</dbReference>
<feature type="domain" description="Thioredoxin" evidence="4">
    <location>
        <begin position="16"/>
        <end position="143"/>
    </location>
</feature>